<dbReference type="RefSeq" id="XP_067756571.1">
    <property type="nucleotide sequence ID" value="XM_067900550.1"/>
</dbReference>
<dbReference type="GeneID" id="94290627"/>
<feature type="compositionally biased region" description="Polar residues" evidence="1">
    <location>
        <begin position="428"/>
        <end position="439"/>
    </location>
</feature>
<comment type="caution">
    <text evidence="2">The sequence shown here is derived from an EMBL/GenBank/DDBJ whole genome shotgun (WGS) entry which is preliminary data.</text>
</comment>
<feature type="region of interest" description="Disordered" evidence="1">
    <location>
        <begin position="428"/>
        <end position="465"/>
    </location>
</feature>
<evidence type="ECO:0000313" key="3">
    <source>
        <dbReference type="Proteomes" id="UP000674318"/>
    </source>
</evidence>
<reference evidence="2 3" key="1">
    <citation type="submission" date="2021-02" db="EMBL/GenBank/DDBJ databases">
        <title>Porcisia hertigi Genome sequencing and assembly.</title>
        <authorList>
            <person name="Almutairi H."/>
            <person name="Gatherer D."/>
        </authorList>
    </citation>
    <scope>NUCLEOTIDE SEQUENCE [LARGE SCALE GENOMIC DNA]</scope>
    <source>
        <strain evidence="2 3">C119</strain>
    </source>
</reference>
<organism evidence="2 3">
    <name type="scientific">Porcisia hertigi</name>
    <dbReference type="NCBI Taxonomy" id="2761500"/>
    <lineage>
        <taxon>Eukaryota</taxon>
        <taxon>Discoba</taxon>
        <taxon>Euglenozoa</taxon>
        <taxon>Kinetoplastea</taxon>
        <taxon>Metakinetoplastina</taxon>
        <taxon>Trypanosomatida</taxon>
        <taxon>Trypanosomatidae</taxon>
        <taxon>Leishmaniinae</taxon>
        <taxon>Porcisia</taxon>
    </lineage>
</organism>
<accession>A0A836I0T1</accession>
<evidence type="ECO:0000256" key="1">
    <source>
        <dbReference type="SAM" id="MobiDB-lite"/>
    </source>
</evidence>
<evidence type="ECO:0000313" key="2">
    <source>
        <dbReference type="EMBL" id="KAG5502799.1"/>
    </source>
</evidence>
<proteinExistence type="predicted"/>
<dbReference type="EMBL" id="JAFJZO010000025">
    <property type="protein sequence ID" value="KAG5502799.1"/>
    <property type="molecule type" value="Genomic_DNA"/>
</dbReference>
<dbReference type="AlphaFoldDB" id="A0A836I0T1"/>
<gene>
    <name evidence="2" type="ORF">JKF63_04567</name>
</gene>
<dbReference type="OrthoDB" id="273273at2759"/>
<sequence length="540" mass="56143">MSHKGGPFKIRAEKAAVGATSASGNVVPLNASSDASSGFKGADTATGKATLSAKAFPCIRAIYEASASSSSRLAVVQRLLKSVVSTAGDVVRGTDSQRKFTSLYTEFCTSALRTLGDLEDAVYELAHPGCRAADAADSEIQGIPDSEFIKQVAAYVATHTSVLSVAYLEHVGQSALEKLQKQQQRKRGRSVATSSASAAVNSSGRAVKVSRSVAARGVCTQAAHDGGAGVGMSDGSPFDSIGLVDAHETVRNAMQSIEKRKQASACTATDAAAMPRCGDHALTPAQPDQSYTDVRPSGVFLSKGSGSLSATATSSNRSLLSKGTVAYELRNPLLKLSSIPELSPRLQPWTIPLPSSGVYLDRVTVDRDRRGGNASGNSTVEPVKAVLEVCLAPTLAEFLRQWESREAALAAEQQQSLSASALVTGSQSVVPSAGSSNRTGGLPTGGSPRSTAHLSTPPLSASHKSSSLGNHSFLLSESEACTGSTDLDPTSVLSSAFFPAVRDKWTMATMPTYVMANLSHYGVSKMEFVYSMGPPGKCQT</sequence>
<dbReference type="KEGG" id="phet:94290627"/>
<protein>
    <submittedName>
        <fullName evidence="2">Uncharacterized protein</fullName>
    </submittedName>
</protein>
<dbReference type="Proteomes" id="UP000674318">
    <property type="component" value="Unassembled WGS sequence"/>
</dbReference>
<feature type="compositionally biased region" description="Polar residues" evidence="1">
    <location>
        <begin position="447"/>
        <end position="465"/>
    </location>
</feature>
<keyword evidence="3" id="KW-1185">Reference proteome</keyword>
<name>A0A836I0T1_9TRYP</name>